<dbReference type="GO" id="GO:0004519">
    <property type="term" value="F:endonuclease activity"/>
    <property type="evidence" value="ECO:0007669"/>
    <property type="project" value="UniProtKB-KW"/>
</dbReference>
<keyword evidence="3" id="KW-0997">Cell inner membrane</keyword>
<comment type="cofactor">
    <cofactor evidence="1">
        <name>Mg(2+)</name>
        <dbReference type="ChEBI" id="CHEBI:18420"/>
    </cofactor>
</comment>
<evidence type="ECO:0000259" key="12">
    <source>
        <dbReference type="PROSITE" id="PS50126"/>
    </source>
</evidence>
<dbReference type="AlphaFoldDB" id="A0A382VMA2"/>
<evidence type="ECO:0000256" key="10">
    <source>
        <dbReference type="ARBA" id="ARBA00023136"/>
    </source>
</evidence>
<keyword evidence="6" id="KW-0255">Endonuclease</keyword>
<keyword evidence="2" id="KW-1003">Cell membrane</keyword>
<name>A0A382VMA2_9ZZZZ</name>
<keyword evidence="5" id="KW-0479">Metal-binding</keyword>
<dbReference type="PANTHER" id="PTHR30001:SF1">
    <property type="entry name" value="RIBONUCLEASE E_G-LIKE PROTEIN, CHLOROPLASTIC"/>
    <property type="match status" value="1"/>
</dbReference>
<reference evidence="13" key="1">
    <citation type="submission" date="2018-05" db="EMBL/GenBank/DDBJ databases">
        <authorList>
            <person name="Lanie J.A."/>
            <person name="Ng W.-L."/>
            <person name="Kazmierczak K.M."/>
            <person name="Andrzejewski T.M."/>
            <person name="Davidsen T.M."/>
            <person name="Wayne K.J."/>
            <person name="Tettelin H."/>
            <person name="Glass J.I."/>
            <person name="Rusch D."/>
            <person name="Podicherti R."/>
            <person name="Tsui H.-C.T."/>
            <person name="Winkler M.E."/>
        </authorList>
    </citation>
    <scope>NUCLEOTIDE SEQUENCE</scope>
</reference>
<dbReference type="CDD" id="cd04453">
    <property type="entry name" value="S1_RNase_E"/>
    <property type="match status" value="1"/>
</dbReference>
<feature type="domain" description="S1 motif" evidence="12">
    <location>
        <begin position="39"/>
        <end position="135"/>
    </location>
</feature>
<dbReference type="InterPro" id="IPR003029">
    <property type="entry name" value="S1_domain"/>
</dbReference>
<feature type="region of interest" description="Disordered" evidence="11">
    <location>
        <begin position="78"/>
        <end position="99"/>
    </location>
</feature>
<keyword evidence="10" id="KW-0472">Membrane</keyword>
<dbReference type="GO" id="GO:0016787">
    <property type="term" value="F:hydrolase activity"/>
    <property type="evidence" value="ECO:0007669"/>
    <property type="project" value="UniProtKB-KW"/>
</dbReference>
<evidence type="ECO:0000256" key="1">
    <source>
        <dbReference type="ARBA" id="ARBA00001946"/>
    </source>
</evidence>
<dbReference type="Pfam" id="PF10150">
    <property type="entry name" value="RNase_E_G"/>
    <property type="match status" value="1"/>
</dbReference>
<evidence type="ECO:0000256" key="11">
    <source>
        <dbReference type="SAM" id="MobiDB-lite"/>
    </source>
</evidence>
<evidence type="ECO:0000256" key="2">
    <source>
        <dbReference type="ARBA" id="ARBA00022475"/>
    </source>
</evidence>
<dbReference type="Gene3D" id="2.40.50.140">
    <property type="entry name" value="Nucleic acid-binding proteins"/>
    <property type="match status" value="1"/>
</dbReference>
<dbReference type="InterPro" id="IPR012340">
    <property type="entry name" value="NA-bd_OB-fold"/>
</dbReference>
<accession>A0A382VMA2</accession>
<dbReference type="GO" id="GO:0004540">
    <property type="term" value="F:RNA nuclease activity"/>
    <property type="evidence" value="ECO:0007669"/>
    <property type="project" value="InterPro"/>
</dbReference>
<dbReference type="PROSITE" id="PS50126">
    <property type="entry name" value="S1"/>
    <property type="match status" value="1"/>
</dbReference>
<dbReference type="EMBL" id="UINC01153012">
    <property type="protein sequence ID" value="SVD47490.1"/>
    <property type="molecule type" value="Genomic_DNA"/>
</dbReference>
<evidence type="ECO:0000256" key="6">
    <source>
        <dbReference type="ARBA" id="ARBA00022759"/>
    </source>
</evidence>
<organism evidence="13">
    <name type="scientific">marine metagenome</name>
    <dbReference type="NCBI Taxonomy" id="408172"/>
    <lineage>
        <taxon>unclassified sequences</taxon>
        <taxon>metagenomes</taxon>
        <taxon>ecological metagenomes</taxon>
    </lineage>
</organism>
<gene>
    <name evidence="13" type="ORF">METZ01_LOCUS400344</name>
</gene>
<keyword evidence="9" id="KW-0694">RNA-binding</keyword>
<dbReference type="PANTHER" id="PTHR30001">
    <property type="entry name" value="RIBONUCLEASE"/>
    <property type="match status" value="1"/>
</dbReference>
<evidence type="ECO:0000256" key="4">
    <source>
        <dbReference type="ARBA" id="ARBA00022722"/>
    </source>
</evidence>
<dbReference type="GO" id="GO:0005737">
    <property type="term" value="C:cytoplasm"/>
    <property type="evidence" value="ECO:0007669"/>
    <property type="project" value="TreeGrafter"/>
</dbReference>
<evidence type="ECO:0000256" key="8">
    <source>
        <dbReference type="ARBA" id="ARBA00022842"/>
    </source>
</evidence>
<evidence type="ECO:0000256" key="3">
    <source>
        <dbReference type="ARBA" id="ARBA00022519"/>
    </source>
</evidence>
<dbReference type="GO" id="GO:0006364">
    <property type="term" value="P:rRNA processing"/>
    <property type="evidence" value="ECO:0007669"/>
    <property type="project" value="TreeGrafter"/>
</dbReference>
<proteinExistence type="predicted"/>
<evidence type="ECO:0000313" key="13">
    <source>
        <dbReference type="EMBL" id="SVD47490.1"/>
    </source>
</evidence>
<evidence type="ECO:0000256" key="5">
    <source>
        <dbReference type="ARBA" id="ARBA00022723"/>
    </source>
</evidence>
<feature type="non-terminal residue" evidence="13">
    <location>
        <position position="177"/>
    </location>
</feature>
<protein>
    <recommendedName>
        <fullName evidence="12">S1 motif domain-containing protein</fullName>
    </recommendedName>
</protein>
<keyword evidence="8" id="KW-0460">Magnesium</keyword>
<sequence>MRTEIIINQGIHESRIAILEDGRLAEVWVERPESERMVGDIYKGSVSAVIPSLQAAFIELGLERTAFLQVKDMVEAENANGDEEGGQSRNSRRPRSFPPIQGLLKKGEEVLVQIAKEPISTKGARVTTQLALAGRFSVLMPNGSWVGVSRKISSFTERRRLRDLVRELRPNNYSIIV</sequence>
<evidence type="ECO:0000256" key="9">
    <source>
        <dbReference type="ARBA" id="ARBA00022884"/>
    </source>
</evidence>
<dbReference type="GO" id="GO:0046872">
    <property type="term" value="F:metal ion binding"/>
    <property type="evidence" value="ECO:0007669"/>
    <property type="project" value="UniProtKB-KW"/>
</dbReference>
<dbReference type="InterPro" id="IPR004659">
    <property type="entry name" value="RNase_E/G"/>
</dbReference>
<dbReference type="SUPFAM" id="SSF50249">
    <property type="entry name" value="Nucleic acid-binding proteins"/>
    <property type="match status" value="1"/>
</dbReference>
<dbReference type="InterPro" id="IPR019307">
    <property type="entry name" value="RNA-bd_AU-1/RNase_E/G"/>
</dbReference>
<keyword evidence="7" id="KW-0378">Hydrolase</keyword>
<dbReference type="GO" id="GO:0003723">
    <property type="term" value="F:RNA binding"/>
    <property type="evidence" value="ECO:0007669"/>
    <property type="project" value="UniProtKB-KW"/>
</dbReference>
<keyword evidence="4" id="KW-0540">Nuclease</keyword>
<evidence type="ECO:0000256" key="7">
    <source>
        <dbReference type="ARBA" id="ARBA00022801"/>
    </source>
</evidence>